<evidence type="ECO:0000259" key="6">
    <source>
        <dbReference type="PROSITE" id="PS50862"/>
    </source>
</evidence>
<dbReference type="EC" id="6.1.1.21" evidence="4"/>
<dbReference type="HAMAP" id="MF_00127">
    <property type="entry name" value="His_tRNA_synth"/>
    <property type="match status" value="1"/>
</dbReference>
<protein>
    <recommendedName>
        <fullName evidence="4">Histidine--tRNA ligase, chloroplastic</fullName>
        <ecNumber evidence="4">6.1.1.21</ecNumber>
    </recommendedName>
    <alternativeName>
        <fullName evidence="4">Histidyl-tRNA synthetase</fullName>
        <shortName evidence="4">HisRS</shortName>
    </alternativeName>
</protein>
<keyword evidence="4" id="KW-0067">ATP-binding</keyword>
<dbReference type="Pfam" id="PF13393">
    <property type="entry name" value="tRNA-synt_His"/>
    <property type="match status" value="1"/>
</dbReference>
<dbReference type="InterPro" id="IPR015807">
    <property type="entry name" value="His-tRNA-ligase"/>
</dbReference>
<dbReference type="EMBL" id="LT622872">
    <property type="protein sequence ID" value="SCW23280.1"/>
    <property type="molecule type" value="Genomic_DNA"/>
</dbReference>
<keyword evidence="7" id="KW-0150">Chloroplast</keyword>
<reference evidence="7" key="1">
    <citation type="submission" date="2016-10" db="EMBL/GenBank/DDBJ databases">
        <title>Chloroplast genomes as a tool to resolve red algal phylogenies: a case study in the Nemaliales.</title>
        <authorList>
            <person name="Costa J.F."/>
            <person name="Lin S.M."/>
            <person name="Macaya E.C."/>
            <person name="Fernandez-Garcia C."/>
            <person name="Verbruggen H."/>
        </authorList>
    </citation>
    <scope>NUCLEOTIDE SEQUENCE</scope>
    <source>
        <strain evidence="7">J.0154</strain>
    </source>
</reference>
<dbReference type="Gene3D" id="3.40.50.800">
    <property type="entry name" value="Anticodon-binding domain"/>
    <property type="match status" value="1"/>
</dbReference>
<feature type="binding site" evidence="5">
    <location>
        <position position="255"/>
    </location>
    <ligand>
        <name>L-histidine</name>
        <dbReference type="ChEBI" id="CHEBI:57595"/>
    </ligand>
</feature>
<proteinExistence type="inferred from homology"/>
<gene>
    <name evidence="7" type="primary">syh</name>
    <name evidence="4" type="synonym">hisS</name>
    <name evidence="7" type="ORF">J0154_231</name>
</gene>
<feature type="domain" description="Aminoacyl-transfer RNA synthetases class-II family profile" evidence="6">
    <location>
        <begin position="1"/>
        <end position="312"/>
    </location>
</feature>
<comment type="subcellular location">
    <subcellularLocation>
        <location evidence="4">Plastid</location>
        <location evidence="4">Chloroplast</location>
    </subcellularLocation>
</comment>
<dbReference type="RefSeq" id="YP_009314825.1">
    <property type="nucleotide sequence ID" value="NC_031663.1"/>
</dbReference>
<keyword evidence="4" id="KW-0030">Aminoacyl-tRNA synthetase</keyword>
<feature type="binding site" evidence="5">
    <location>
        <begin position="79"/>
        <end position="81"/>
    </location>
    <ligand>
        <name>L-histidine</name>
        <dbReference type="ChEBI" id="CHEBI:57595"/>
    </ligand>
</feature>
<feature type="binding site" evidence="5">
    <location>
        <position position="124"/>
    </location>
    <ligand>
        <name>L-histidine</name>
        <dbReference type="ChEBI" id="CHEBI:57595"/>
    </ligand>
</feature>
<comment type="similarity">
    <text evidence="1 4">Belongs to the class-II aminoacyl-tRNA synthetase family.</text>
</comment>
<keyword evidence="7" id="KW-0934">Plastid</keyword>
<sequence length="444" mass="52056">MQSIRGMHDILPEEIKYWQYIYSQAFRILDTANYKEIRTPIVELQSLFERSIGQETDIIDKEMYNFTDRGDRNLTLRPEGTAGIARAIIQHKLCKNNSIAKLWYLGPMFRYERPQKGRQRQFHQLGLEYYGNNHPMVDAEVIFLAHQILNSLQCGPINLEINSIGNSEERYIYTTALQEYLIKYMEDLKEEEKHKILNNPIRLLDSKNTQVQSILEYAPQLNSYLKTASQDHFYKVQEYLDAMEIRYQLKNNLVRGLDYYNNTVFELKTTLLGAQDTICGGGRYDYLTHKLSGQQLNAIGWGIGIERLLLLIQKNLKVSDKKICMYLASSVLDHVEYTSKIMILLQKYALKYELDLSGCSIKKHLQKARKKEAMLCVIIGPEEIKHNTVSIKWMYKKLQYTYSFKKFQELLPNIQKEYEDILQKEMIPDNPQCEVDIFSKSSDN</sequence>
<dbReference type="Pfam" id="PF03129">
    <property type="entry name" value="HGTP_anticodon"/>
    <property type="match status" value="1"/>
</dbReference>
<keyword evidence="2 4" id="KW-0547">Nucleotide-binding</keyword>
<dbReference type="InterPro" id="IPR041715">
    <property type="entry name" value="HisRS-like_core"/>
</dbReference>
<evidence type="ECO:0000256" key="5">
    <source>
        <dbReference type="PIRSR" id="PIRSR001549-1"/>
    </source>
</evidence>
<dbReference type="PANTHER" id="PTHR43707">
    <property type="entry name" value="HISTIDYL-TRNA SYNTHETASE"/>
    <property type="match status" value="1"/>
</dbReference>
<dbReference type="PIRSF" id="PIRSF001549">
    <property type="entry name" value="His-tRNA_synth"/>
    <property type="match status" value="1"/>
</dbReference>
<comment type="catalytic activity">
    <reaction evidence="3 4">
        <text>tRNA(His) + L-histidine + ATP = L-histidyl-tRNA(His) + AMP + diphosphate + H(+)</text>
        <dbReference type="Rhea" id="RHEA:17313"/>
        <dbReference type="Rhea" id="RHEA-COMP:9665"/>
        <dbReference type="Rhea" id="RHEA-COMP:9689"/>
        <dbReference type="ChEBI" id="CHEBI:15378"/>
        <dbReference type="ChEBI" id="CHEBI:30616"/>
        <dbReference type="ChEBI" id="CHEBI:33019"/>
        <dbReference type="ChEBI" id="CHEBI:57595"/>
        <dbReference type="ChEBI" id="CHEBI:78442"/>
        <dbReference type="ChEBI" id="CHEBI:78527"/>
        <dbReference type="ChEBI" id="CHEBI:456215"/>
        <dbReference type="EC" id="6.1.1.21"/>
    </reaction>
</comment>
<dbReference type="GO" id="GO:0004821">
    <property type="term" value="F:histidine-tRNA ligase activity"/>
    <property type="evidence" value="ECO:0007669"/>
    <property type="project" value="UniProtKB-UniRule"/>
</dbReference>
<dbReference type="GeneID" id="29999878"/>
<name>A0A1G4NX86_9FLOR</name>
<dbReference type="AlphaFoldDB" id="A0A1G4NX86"/>
<evidence type="ECO:0000256" key="3">
    <source>
        <dbReference type="ARBA" id="ARBA00047639"/>
    </source>
</evidence>
<dbReference type="Gene3D" id="3.30.930.10">
    <property type="entry name" value="Bira Bifunctional Protein, Domain 2"/>
    <property type="match status" value="1"/>
</dbReference>
<feature type="binding site" evidence="5">
    <location>
        <begin position="259"/>
        <end position="260"/>
    </location>
    <ligand>
        <name>L-histidine</name>
        <dbReference type="ChEBI" id="CHEBI:57595"/>
    </ligand>
</feature>
<dbReference type="InterPro" id="IPR006195">
    <property type="entry name" value="aa-tRNA-synth_II"/>
</dbReference>
<dbReference type="CDD" id="cd00773">
    <property type="entry name" value="HisRS-like_core"/>
    <property type="match status" value="1"/>
</dbReference>
<feature type="binding site" evidence="5">
    <location>
        <position position="128"/>
    </location>
    <ligand>
        <name>L-histidine</name>
        <dbReference type="ChEBI" id="CHEBI:57595"/>
    </ligand>
</feature>
<keyword evidence="4 7" id="KW-0436">Ligase</keyword>
<evidence type="ECO:0000313" key="7">
    <source>
        <dbReference type="EMBL" id="SCW23280.1"/>
    </source>
</evidence>
<geneLocation type="chloroplast" evidence="7"/>
<evidence type="ECO:0000256" key="1">
    <source>
        <dbReference type="ARBA" id="ARBA00008226"/>
    </source>
</evidence>
<dbReference type="SUPFAM" id="SSF55681">
    <property type="entry name" value="Class II aaRS and biotin synthetases"/>
    <property type="match status" value="1"/>
</dbReference>
<dbReference type="GO" id="GO:0009507">
    <property type="term" value="C:chloroplast"/>
    <property type="evidence" value="ECO:0007669"/>
    <property type="project" value="UniProtKB-SubCell"/>
</dbReference>
<dbReference type="GO" id="GO:0005524">
    <property type="term" value="F:ATP binding"/>
    <property type="evidence" value="ECO:0007669"/>
    <property type="project" value="UniProtKB-UniRule"/>
</dbReference>
<dbReference type="PANTHER" id="PTHR43707:SF1">
    <property type="entry name" value="HISTIDINE--TRNA LIGASE, MITOCHONDRIAL-RELATED"/>
    <property type="match status" value="1"/>
</dbReference>
<dbReference type="InterPro" id="IPR036621">
    <property type="entry name" value="Anticodon-bd_dom_sf"/>
</dbReference>
<dbReference type="PROSITE" id="PS50862">
    <property type="entry name" value="AA_TRNA_LIGASE_II"/>
    <property type="match status" value="1"/>
</dbReference>
<dbReference type="InterPro" id="IPR004154">
    <property type="entry name" value="Anticodon-bd"/>
</dbReference>
<organism evidence="7">
    <name type="scientific">Neoizziella asiatica</name>
    <dbReference type="NCBI Taxonomy" id="1077397"/>
    <lineage>
        <taxon>Eukaryota</taxon>
        <taxon>Rhodophyta</taxon>
        <taxon>Florideophyceae</taxon>
        <taxon>Nemaliophycidae</taxon>
        <taxon>Nemaliales</taxon>
        <taxon>Liagoraceae</taxon>
        <taxon>Neoizziella</taxon>
    </lineage>
</organism>
<evidence type="ECO:0000256" key="2">
    <source>
        <dbReference type="ARBA" id="ARBA00022741"/>
    </source>
</evidence>
<reference evidence="7" key="2">
    <citation type="submission" date="2016-10" db="EMBL/GenBank/DDBJ databases">
        <authorList>
            <person name="de Groot N.N."/>
        </authorList>
    </citation>
    <scope>NUCLEOTIDE SEQUENCE</scope>
    <source>
        <strain evidence="7">J.0154</strain>
    </source>
</reference>
<accession>A0A1G4NX86</accession>
<evidence type="ECO:0000256" key="4">
    <source>
        <dbReference type="HAMAP-Rule" id="MF_00127"/>
    </source>
</evidence>
<keyword evidence="4" id="KW-0648">Protein biosynthesis</keyword>
<dbReference type="GO" id="GO:0006427">
    <property type="term" value="P:histidyl-tRNA aminoacylation"/>
    <property type="evidence" value="ECO:0007669"/>
    <property type="project" value="UniProtKB-UniRule"/>
</dbReference>
<dbReference type="InterPro" id="IPR004516">
    <property type="entry name" value="HisRS/HisZ"/>
</dbReference>
<dbReference type="NCBIfam" id="TIGR00442">
    <property type="entry name" value="hisS"/>
    <property type="match status" value="1"/>
</dbReference>
<dbReference type="InterPro" id="IPR045864">
    <property type="entry name" value="aa-tRNA-synth_II/BPL/LPL"/>
</dbReference>
<feature type="binding site" evidence="5">
    <location>
        <position position="110"/>
    </location>
    <ligand>
        <name>L-histidine</name>
        <dbReference type="ChEBI" id="CHEBI:57595"/>
    </ligand>
</feature>
<dbReference type="SUPFAM" id="SSF52954">
    <property type="entry name" value="Class II aaRS ABD-related"/>
    <property type="match status" value="1"/>
</dbReference>